<feature type="transmembrane region" description="Helical" evidence="6">
    <location>
        <begin position="79"/>
        <end position="101"/>
    </location>
</feature>
<keyword evidence="5 6" id="KW-0472">Membrane</keyword>
<feature type="transmembrane region" description="Helical" evidence="6">
    <location>
        <begin position="41"/>
        <end position="59"/>
    </location>
</feature>
<reference evidence="8" key="1">
    <citation type="submission" date="2017-07" db="EMBL/GenBank/DDBJ databases">
        <title>Novel pathways for hydrocarbon cycling and metabolic interdependencies in hydrothermal sediment communities.</title>
        <authorList>
            <person name="Dombrowski N."/>
            <person name="Seitz K."/>
            <person name="Teske A."/>
            <person name="Baker B."/>
        </authorList>
    </citation>
    <scope>NUCLEOTIDE SEQUENCE [LARGE SCALE GENOMIC DNA]</scope>
</reference>
<keyword evidence="2" id="KW-1003">Cell membrane</keyword>
<evidence type="ECO:0008006" key="9">
    <source>
        <dbReference type="Google" id="ProtNLM"/>
    </source>
</evidence>
<feature type="transmembrane region" description="Helical" evidence="6">
    <location>
        <begin position="113"/>
        <end position="134"/>
    </location>
</feature>
<dbReference type="PANTHER" id="PTHR30250:SF28">
    <property type="entry name" value="POLYSACCHARIDE BIOSYNTHESIS PROTEIN"/>
    <property type="match status" value="1"/>
</dbReference>
<feature type="transmembrane region" description="Helical" evidence="6">
    <location>
        <begin position="170"/>
        <end position="189"/>
    </location>
</feature>
<dbReference type="Proteomes" id="UP000216312">
    <property type="component" value="Unassembled WGS sequence"/>
</dbReference>
<feature type="transmembrane region" description="Helical" evidence="6">
    <location>
        <begin position="12"/>
        <end position="34"/>
    </location>
</feature>
<keyword evidence="3 6" id="KW-0812">Transmembrane</keyword>
<keyword evidence="4 6" id="KW-1133">Transmembrane helix</keyword>
<evidence type="ECO:0000256" key="2">
    <source>
        <dbReference type="ARBA" id="ARBA00022475"/>
    </source>
</evidence>
<feature type="transmembrane region" description="Helical" evidence="6">
    <location>
        <begin position="294"/>
        <end position="317"/>
    </location>
</feature>
<dbReference type="GO" id="GO:0005886">
    <property type="term" value="C:plasma membrane"/>
    <property type="evidence" value="ECO:0007669"/>
    <property type="project" value="UniProtKB-SubCell"/>
</dbReference>
<proteinExistence type="predicted"/>
<dbReference type="AlphaFoldDB" id="A0A257LUY9"/>
<comment type="subcellular location">
    <subcellularLocation>
        <location evidence="1">Cell membrane</location>
        <topology evidence="1">Multi-pass membrane protein</topology>
    </subcellularLocation>
</comment>
<dbReference type="EMBL" id="NMUJ01000054">
    <property type="protein sequence ID" value="OYV02766.1"/>
    <property type="molecule type" value="Genomic_DNA"/>
</dbReference>
<evidence type="ECO:0000256" key="5">
    <source>
        <dbReference type="ARBA" id="ARBA00023136"/>
    </source>
</evidence>
<feature type="transmembrane region" description="Helical" evidence="6">
    <location>
        <begin position="257"/>
        <end position="273"/>
    </location>
</feature>
<name>A0A257LUY9_UNCW3</name>
<feature type="transmembrane region" description="Helical" evidence="6">
    <location>
        <begin position="388"/>
        <end position="411"/>
    </location>
</feature>
<evidence type="ECO:0000256" key="1">
    <source>
        <dbReference type="ARBA" id="ARBA00004651"/>
    </source>
</evidence>
<dbReference type="PANTHER" id="PTHR30250">
    <property type="entry name" value="PST FAMILY PREDICTED COLANIC ACID TRANSPORTER"/>
    <property type="match status" value="1"/>
</dbReference>
<comment type="caution">
    <text evidence="7">The sequence shown here is derived from an EMBL/GenBank/DDBJ whole genome shotgun (WGS) entry which is preliminary data.</text>
</comment>
<dbReference type="Pfam" id="PF13440">
    <property type="entry name" value="Polysacc_synt_3"/>
    <property type="match status" value="1"/>
</dbReference>
<dbReference type="InterPro" id="IPR050833">
    <property type="entry name" value="Poly_Biosynth_Transport"/>
</dbReference>
<feature type="transmembrane region" description="Helical" evidence="6">
    <location>
        <begin position="363"/>
        <end position="382"/>
    </location>
</feature>
<evidence type="ECO:0000256" key="6">
    <source>
        <dbReference type="SAM" id="Phobius"/>
    </source>
</evidence>
<sequence>MRMLDRRFVTSTFILGVGMLVAQVISFGISPVLTRLYVPQGFGILAVFMSVVNIIGVIATGRYELAVMLPTDDEEAINIVQLSIFTLTLTTLLIWGVLFMGVKVIPFVRRWQLPNAVIHLIPAGIFSLGVYNTYSYMTLRRKYIKQLSISHVVRSSMTAATQTVGGLCRFVMGLPIGVAIGYFIAALYLRRSINPRIGFEIELHNIKRLAKHYRKFPTYSTASILLNTVARESPSILLAYLWGAQVAGFYYLGQRVIGMPLTLACSTIGRIFLQRAAEERRTTGTATRSLRETLRFVGLLSVIPFPLLMIFAPRFFIVVFGTEWYTAGIFARVLVPLWWIRFIVVPVTTVFEVFQRQEMTTVWNLGLCITTFGCFLLGKYFFQNDVWALGLFAGVQTLLYIGLLVMALRVARCQA</sequence>
<feature type="transmembrane region" description="Helical" evidence="6">
    <location>
        <begin position="329"/>
        <end position="351"/>
    </location>
</feature>
<gene>
    <name evidence="7" type="ORF">CGW93_03920</name>
</gene>
<protein>
    <recommendedName>
        <fullName evidence="9">Polysaccharide biosynthesis protein C-terminal domain-containing protein</fullName>
    </recommendedName>
</protein>
<evidence type="ECO:0000313" key="7">
    <source>
        <dbReference type="EMBL" id="OYV02766.1"/>
    </source>
</evidence>
<evidence type="ECO:0000256" key="3">
    <source>
        <dbReference type="ARBA" id="ARBA00022692"/>
    </source>
</evidence>
<evidence type="ECO:0000256" key="4">
    <source>
        <dbReference type="ARBA" id="ARBA00022989"/>
    </source>
</evidence>
<evidence type="ECO:0000313" key="8">
    <source>
        <dbReference type="Proteomes" id="UP000216312"/>
    </source>
</evidence>
<organism evidence="7 8">
    <name type="scientific">candidate division WOR-3 bacterium 4484_18</name>
    <dbReference type="NCBI Taxonomy" id="2020626"/>
    <lineage>
        <taxon>Bacteria</taxon>
        <taxon>Bacteria division WOR-3</taxon>
    </lineage>
</organism>
<accession>A0A257LUY9</accession>